<name>A0A914CXZ7_9BILA</name>
<protein>
    <recommendedName>
        <fullName evidence="7">UNC93-like protein MFSD11</fullName>
    </recommendedName>
    <alternativeName>
        <fullName evidence="8">Major facilitator superfamily domain-containing protein 11</fullName>
    </alternativeName>
</protein>
<feature type="transmembrane region" description="Helical" evidence="9">
    <location>
        <begin position="223"/>
        <end position="241"/>
    </location>
</feature>
<keyword evidence="4 9" id="KW-1133">Transmembrane helix</keyword>
<evidence type="ECO:0000256" key="6">
    <source>
        <dbReference type="ARBA" id="ARBA00023180"/>
    </source>
</evidence>
<feature type="transmembrane region" description="Helical" evidence="9">
    <location>
        <begin position="191"/>
        <end position="211"/>
    </location>
</feature>
<keyword evidence="5 9" id="KW-0472">Membrane</keyword>
<dbReference type="GO" id="GO:0016020">
    <property type="term" value="C:membrane"/>
    <property type="evidence" value="ECO:0007669"/>
    <property type="project" value="UniProtKB-SubCell"/>
</dbReference>
<keyword evidence="10" id="KW-1185">Reference proteome</keyword>
<evidence type="ECO:0000313" key="10">
    <source>
        <dbReference type="Proteomes" id="UP000887540"/>
    </source>
</evidence>
<sequence length="362" mass="39616">MVVGALAYAIFQAGFLFLNEYFLYGSSALVGLGAAIIWCAQGKYLSLNSSAATAGKHSGIFFTIFQSCLIFGGIFLFLIFQYTDNKIELWTIRIIYGAFTVVTLVGILIFALLPMPGSKCNIYATSFADVDNVNLSQVEIIKSTFALLVTKRMLIISVAFMHSGIVLSFWSGIYPTCISFTKKLGGSTTSLLAMNVFFEGLGQAIGGFICGTLSTKFKLRREFLVLIGTIVQLGVFIGIFLNFPKEASLAKTDSVGLIEPSIHIALTCGFLIGLGDIFWRTQLYAFVISKYPTKPAEAFSIFMFFQSLLSSAAFFYGTTFNLYWLLAILTGGVITAFVCFIIAEKVQEPELVPTRGDDMIES</sequence>
<evidence type="ECO:0000256" key="4">
    <source>
        <dbReference type="ARBA" id="ARBA00022989"/>
    </source>
</evidence>
<proteinExistence type="inferred from homology"/>
<feature type="transmembrane region" description="Helical" evidence="9">
    <location>
        <begin position="153"/>
        <end position="171"/>
    </location>
</feature>
<feature type="transmembrane region" description="Helical" evidence="9">
    <location>
        <begin position="60"/>
        <end position="82"/>
    </location>
</feature>
<keyword evidence="3 9" id="KW-0812">Transmembrane</keyword>
<evidence type="ECO:0000256" key="5">
    <source>
        <dbReference type="ARBA" id="ARBA00023136"/>
    </source>
</evidence>
<dbReference type="WBParaSite" id="ACRNAN_scaffold16122.g25580.t1">
    <property type="protein sequence ID" value="ACRNAN_scaffold16122.g25580.t1"/>
    <property type="gene ID" value="ACRNAN_scaffold16122.g25580"/>
</dbReference>
<feature type="transmembrane region" description="Helical" evidence="9">
    <location>
        <begin position="261"/>
        <end position="279"/>
    </location>
</feature>
<dbReference type="AlphaFoldDB" id="A0A914CXZ7"/>
<dbReference type="PANTHER" id="PTHR23294">
    <property type="entry name" value="ET TRANSLATION PRODUCT-RELATED"/>
    <property type="match status" value="1"/>
</dbReference>
<dbReference type="InterPro" id="IPR010291">
    <property type="entry name" value="Ion_channel_UNC-93"/>
</dbReference>
<comment type="subcellular location">
    <subcellularLocation>
        <location evidence="1">Membrane</location>
        <topology evidence="1">Multi-pass membrane protein</topology>
    </subcellularLocation>
</comment>
<evidence type="ECO:0000256" key="2">
    <source>
        <dbReference type="ARBA" id="ARBA00009172"/>
    </source>
</evidence>
<feature type="transmembrane region" description="Helical" evidence="9">
    <location>
        <begin position="94"/>
        <end position="113"/>
    </location>
</feature>
<feature type="transmembrane region" description="Helical" evidence="9">
    <location>
        <begin position="322"/>
        <end position="343"/>
    </location>
</feature>
<feature type="transmembrane region" description="Helical" evidence="9">
    <location>
        <begin position="21"/>
        <end position="40"/>
    </location>
</feature>
<evidence type="ECO:0000256" key="8">
    <source>
        <dbReference type="ARBA" id="ARBA00041910"/>
    </source>
</evidence>
<organism evidence="10 11">
    <name type="scientific">Acrobeloides nanus</name>
    <dbReference type="NCBI Taxonomy" id="290746"/>
    <lineage>
        <taxon>Eukaryota</taxon>
        <taxon>Metazoa</taxon>
        <taxon>Ecdysozoa</taxon>
        <taxon>Nematoda</taxon>
        <taxon>Chromadorea</taxon>
        <taxon>Rhabditida</taxon>
        <taxon>Tylenchina</taxon>
        <taxon>Cephalobomorpha</taxon>
        <taxon>Cephaloboidea</taxon>
        <taxon>Cephalobidae</taxon>
        <taxon>Acrobeloides</taxon>
    </lineage>
</organism>
<comment type="similarity">
    <text evidence="2">Belongs to the unc-93 family.</text>
</comment>
<evidence type="ECO:0000256" key="7">
    <source>
        <dbReference type="ARBA" id="ARBA00040302"/>
    </source>
</evidence>
<evidence type="ECO:0000256" key="9">
    <source>
        <dbReference type="SAM" id="Phobius"/>
    </source>
</evidence>
<feature type="transmembrane region" description="Helical" evidence="9">
    <location>
        <begin position="299"/>
        <end position="316"/>
    </location>
</feature>
<accession>A0A914CXZ7</accession>
<dbReference type="PANTHER" id="PTHR23294:SF0">
    <property type="entry name" value="UNC93-LIKE PROTEIN MFSD11"/>
    <property type="match status" value="1"/>
</dbReference>
<dbReference type="InterPro" id="IPR036259">
    <property type="entry name" value="MFS_trans_sf"/>
</dbReference>
<dbReference type="InterPro" id="IPR051617">
    <property type="entry name" value="UNC-93-like_regulator"/>
</dbReference>
<dbReference type="Proteomes" id="UP000887540">
    <property type="component" value="Unplaced"/>
</dbReference>
<dbReference type="SUPFAM" id="SSF103473">
    <property type="entry name" value="MFS general substrate transporter"/>
    <property type="match status" value="1"/>
</dbReference>
<dbReference type="Pfam" id="PF05978">
    <property type="entry name" value="UNC-93"/>
    <property type="match status" value="1"/>
</dbReference>
<dbReference type="Gene3D" id="1.20.1250.20">
    <property type="entry name" value="MFS general substrate transporter like domains"/>
    <property type="match status" value="1"/>
</dbReference>
<reference evidence="11" key="1">
    <citation type="submission" date="2022-11" db="UniProtKB">
        <authorList>
            <consortium name="WormBaseParasite"/>
        </authorList>
    </citation>
    <scope>IDENTIFICATION</scope>
</reference>
<evidence type="ECO:0000256" key="1">
    <source>
        <dbReference type="ARBA" id="ARBA00004141"/>
    </source>
</evidence>
<evidence type="ECO:0000313" key="11">
    <source>
        <dbReference type="WBParaSite" id="ACRNAN_scaffold16122.g25580.t1"/>
    </source>
</evidence>
<evidence type="ECO:0000256" key="3">
    <source>
        <dbReference type="ARBA" id="ARBA00022692"/>
    </source>
</evidence>
<keyword evidence="6" id="KW-0325">Glycoprotein</keyword>